<gene>
    <name evidence="3" type="ORF">Pla52n_46150</name>
</gene>
<name>A0A5C6AQI3_9BACT</name>
<evidence type="ECO:0000256" key="2">
    <source>
        <dbReference type="SAM" id="Phobius"/>
    </source>
</evidence>
<evidence type="ECO:0000256" key="1">
    <source>
        <dbReference type="SAM" id="MobiDB-lite"/>
    </source>
</evidence>
<dbReference type="Proteomes" id="UP000320176">
    <property type="component" value="Unassembled WGS sequence"/>
</dbReference>
<reference evidence="3 4" key="1">
    <citation type="submission" date="2019-02" db="EMBL/GenBank/DDBJ databases">
        <title>Deep-cultivation of Planctomycetes and their phenomic and genomic characterization uncovers novel biology.</title>
        <authorList>
            <person name="Wiegand S."/>
            <person name="Jogler M."/>
            <person name="Boedeker C."/>
            <person name="Pinto D."/>
            <person name="Vollmers J."/>
            <person name="Rivas-Marin E."/>
            <person name="Kohn T."/>
            <person name="Peeters S.H."/>
            <person name="Heuer A."/>
            <person name="Rast P."/>
            <person name="Oberbeckmann S."/>
            <person name="Bunk B."/>
            <person name="Jeske O."/>
            <person name="Meyerdierks A."/>
            <person name="Storesund J.E."/>
            <person name="Kallscheuer N."/>
            <person name="Luecker S."/>
            <person name="Lage O.M."/>
            <person name="Pohl T."/>
            <person name="Merkel B.J."/>
            <person name="Hornburger P."/>
            <person name="Mueller R.-W."/>
            <person name="Bruemmer F."/>
            <person name="Labrenz M."/>
            <person name="Spormann A.M."/>
            <person name="Op Den Camp H."/>
            <person name="Overmann J."/>
            <person name="Amann R."/>
            <person name="Jetten M.S.M."/>
            <person name="Mascher T."/>
            <person name="Medema M.H."/>
            <person name="Devos D.P."/>
            <person name="Kaster A.-K."/>
            <person name="Ovreas L."/>
            <person name="Rohde M."/>
            <person name="Galperin M.Y."/>
            <person name="Jogler C."/>
        </authorList>
    </citation>
    <scope>NUCLEOTIDE SEQUENCE [LARGE SCALE GENOMIC DNA]</scope>
    <source>
        <strain evidence="3 4">Pla52n</strain>
    </source>
</reference>
<evidence type="ECO:0000313" key="3">
    <source>
        <dbReference type="EMBL" id="TWU01242.1"/>
    </source>
</evidence>
<proteinExistence type="predicted"/>
<keyword evidence="4" id="KW-1185">Reference proteome</keyword>
<feature type="transmembrane region" description="Helical" evidence="2">
    <location>
        <begin position="37"/>
        <end position="56"/>
    </location>
</feature>
<dbReference type="AlphaFoldDB" id="A0A5C6AQI3"/>
<keyword evidence="2" id="KW-0812">Transmembrane</keyword>
<keyword evidence="2" id="KW-0472">Membrane</keyword>
<accession>A0A5C6AQI3</accession>
<keyword evidence="2" id="KW-1133">Transmembrane helix</keyword>
<feature type="transmembrane region" description="Helical" evidence="2">
    <location>
        <begin position="128"/>
        <end position="145"/>
    </location>
</feature>
<evidence type="ECO:0000313" key="4">
    <source>
        <dbReference type="Proteomes" id="UP000320176"/>
    </source>
</evidence>
<dbReference type="EMBL" id="SJPN01000005">
    <property type="protein sequence ID" value="TWU01242.1"/>
    <property type="molecule type" value="Genomic_DNA"/>
</dbReference>
<protein>
    <submittedName>
        <fullName evidence="3">Uncharacterized protein</fullName>
    </submittedName>
</protein>
<sequence length="174" mass="18641" precursor="true">MEVGGCRVFSYLSIDPEMSSPTPSVEPIVRSRLLPRVSFRSMMILMAVSAVVLAVARSANQGGIYATAAVMGLVFLLGTVIVLSAVFLLAWAVAHARRPVGLVLLSYSVAMIALSIAGLRLDWINEPIVVLNTFFIGVFLLFVPPPSSPADHLDSPFAADRLPPQILPPRDAQS</sequence>
<feature type="transmembrane region" description="Helical" evidence="2">
    <location>
        <begin position="68"/>
        <end position="94"/>
    </location>
</feature>
<feature type="region of interest" description="Disordered" evidence="1">
    <location>
        <begin position="154"/>
        <end position="174"/>
    </location>
</feature>
<comment type="caution">
    <text evidence="3">The sequence shown here is derived from an EMBL/GenBank/DDBJ whole genome shotgun (WGS) entry which is preliminary data.</text>
</comment>
<organism evidence="3 4">
    <name type="scientific">Stieleria varia</name>
    <dbReference type="NCBI Taxonomy" id="2528005"/>
    <lineage>
        <taxon>Bacteria</taxon>
        <taxon>Pseudomonadati</taxon>
        <taxon>Planctomycetota</taxon>
        <taxon>Planctomycetia</taxon>
        <taxon>Pirellulales</taxon>
        <taxon>Pirellulaceae</taxon>
        <taxon>Stieleria</taxon>
    </lineage>
</organism>
<feature type="transmembrane region" description="Helical" evidence="2">
    <location>
        <begin position="100"/>
        <end position="121"/>
    </location>
</feature>